<dbReference type="Pfam" id="PF01040">
    <property type="entry name" value="UbiA"/>
    <property type="match status" value="1"/>
</dbReference>
<keyword evidence="8 9" id="KW-0472">Membrane</keyword>
<evidence type="ECO:0000256" key="8">
    <source>
        <dbReference type="ARBA" id="ARBA00023136"/>
    </source>
</evidence>
<dbReference type="EMBL" id="LR794158">
    <property type="protein sequence ID" value="CAB3976229.1"/>
    <property type="molecule type" value="Genomic_DNA"/>
</dbReference>
<protein>
    <submittedName>
        <fullName evidence="10">1,4-dihydroxy-2-naphthoate octaprenyltransferase</fullName>
        <ecNumber evidence="10">2.5.1.74</ecNumber>
    </submittedName>
</protein>
<keyword evidence="7 9" id="KW-1133">Transmembrane helix</keyword>
<keyword evidence="11" id="KW-1185">Reference proteome</keyword>
<dbReference type="CDD" id="cd00130">
    <property type="entry name" value="PAS"/>
    <property type="match status" value="1"/>
</dbReference>
<feature type="transmembrane region" description="Helical" evidence="9">
    <location>
        <begin position="258"/>
        <end position="279"/>
    </location>
</feature>
<dbReference type="Proteomes" id="UP000509549">
    <property type="component" value="Chromosome"/>
</dbReference>
<name>A0A6J5JYM0_9GAMM</name>
<dbReference type="RefSeq" id="WP_176604767.1">
    <property type="nucleotide sequence ID" value="NZ_LR794158.1"/>
</dbReference>
<comment type="pathway">
    <text evidence="2">Quinol/quinone metabolism; menaquinone biosynthesis.</text>
</comment>
<keyword evidence="3" id="KW-0474">Menaquinone biosynthesis</keyword>
<dbReference type="KEGG" id="acil:ESZ_00006"/>
<feature type="transmembrane region" description="Helical" evidence="9">
    <location>
        <begin position="392"/>
        <end position="415"/>
    </location>
</feature>
<dbReference type="AlphaFoldDB" id="A0A6J5JYM0"/>
<dbReference type="CDD" id="cd13962">
    <property type="entry name" value="PT_UbiA_UBIAD1"/>
    <property type="match status" value="1"/>
</dbReference>
<evidence type="ECO:0000256" key="9">
    <source>
        <dbReference type="SAM" id="Phobius"/>
    </source>
</evidence>
<organism evidence="10 11">
    <name type="scientific">Candidatus Azoamicus ciliaticola</name>
    <dbReference type="NCBI Taxonomy" id="2652803"/>
    <lineage>
        <taxon>Bacteria</taxon>
        <taxon>Pseudomonadati</taxon>
        <taxon>Pseudomonadota</taxon>
        <taxon>Gammaproteobacteria</taxon>
        <taxon>Candidatus Azoamicaceae</taxon>
        <taxon>Candidatus Azoamicus</taxon>
    </lineage>
</organism>
<dbReference type="GO" id="GO:0016020">
    <property type="term" value="C:membrane"/>
    <property type="evidence" value="ECO:0007669"/>
    <property type="project" value="UniProtKB-SubCell"/>
</dbReference>
<feature type="transmembrane region" description="Helical" evidence="9">
    <location>
        <begin position="205"/>
        <end position="224"/>
    </location>
</feature>
<feature type="transmembrane region" description="Helical" evidence="9">
    <location>
        <begin position="117"/>
        <end position="139"/>
    </location>
</feature>
<feature type="transmembrane region" description="Helical" evidence="9">
    <location>
        <begin position="354"/>
        <end position="371"/>
    </location>
</feature>
<feature type="transmembrane region" description="Helical" evidence="9">
    <location>
        <begin position="285"/>
        <end position="307"/>
    </location>
</feature>
<dbReference type="GO" id="GO:0009234">
    <property type="term" value="P:menaquinone biosynthetic process"/>
    <property type="evidence" value="ECO:0007669"/>
    <property type="project" value="UniProtKB-UniPathway"/>
</dbReference>
<evidence type="ECO:0000256" key="5">
    <source>
        <dbReference type="ARBA" id="ARBA00022679"/>
    </source>
</evidence>
<comment type="subcellular location">
    <subcellularLocation>
        <location evidence="1">Membrane</location>
        <topology evidence="1">Multi-pass membrane protein</topology>
    </subcellularLocation>
</comment>
<dbReference type="InterPro" id="IPR000537">
    <property type="entry name" value="UbiA_prenyltransferase"/>
</dbReference>
<feature type="transmembrane region" description="Helical" evidence="9">
    <location>
        <begin position="145"/>
        <end position="167"/>
    </location>
</feature>
<feature type="transmembrane region" description="Helical" evidence="9">
    <location>
        <begin position="230"/>
        <end position="246"/>
    </location>
</feature>
<dbReference type="InterPro" id="IPR000014">
    <property type="entry name" value="PAS"/>
</dbReference>
<evidence type="ECO:0000256" key="2">
    <source>
        <dbReference type="ARBA" id="ARBA00004863"/>
    </source>
</evidence>
<evidence type="ECO:0000313" key="11">
    <source>
        <dbReference type="Proteomes" id="UP000509549"/>
    </source>
</evidence>
<evidence type="ECO:0000256" key="3">
    <source>
        <dbReference type="ARBA" id="ARBA00022428"/>
    </source>
</evidence>
<evidence type="ECO:0000313" key="10">
    <source>
        <dbReference type="EMBL" id="CAB3976229.1"/>
    </source>
</evidence>
<reference evidence="10 11" key="1">
    <citation type="submission" date="2020-04" db="EMBL/GenBank/DDBJ databases">
        <authorList>
            <person name="Graf S J."/>
        </authorList>
    </citation>
    <scope>NUCLEOTIDE SEQUENCE [LARGE SCALE GENOMIC DNA]</scope>
    <source>
        <strain evidence="10">1</strain>
    </source>
</reference>
<keyword evidence="5 10" id="KW-0808">Transferase</keyword>
<dbReference type="Gene3D" id="1.10.357.140">
    <property type="entry name" value="UbiA prenyltransferase"/>
    <property type="match status" value="1"/>
</dbReference>
<accession>A0A6J5JYM0</accession>
<dbReference type="InterPro" id="IPR026046">
    <property type="entry name" value="UBIAD1"/>
</dbReference>
<dbReference type="GO" id="GO:0042371">
    <property type="term" value="P:vitamin K biosynthetic process"/>
    <property type="evidence" value="ECO:0007669"/>
    <property type="project" value="TreeGrafter"/>
</dbReference>
<sequence length="417" mass="48566">MLSVKKFSIICDLDGKILSFNHKCENFFKLLKQDVVGIERIYNLISSEFVIYFIDKFNYFKNTQTDFYHVSVILNNSISINLVLRKKNNKKFIIVDFFDSPNVLIKPKKSFLNSINLIFRSKFTLGSILPFFFSFFISINNFDDYSLSITFILFVALYFLHVSANTFNDYFDWKSGRDKINVDYVLFSTGGSRAIDLKLISEKNMLYLSILSLFIVSILGLILIYLRGFLIFYLGFIGFFCVYFYSAPPIHLASRYGLGEIMHIICLGPLMTYSCTYALTGSSNLDYLVLGFPFGLLITCCLLLNEVPDSKFDKISKKFNLVVFLGLERVPYLFSILFLFAFCIILIYTLFFNYIFFVFIFIIIPYFLNGIKHVFNISLYRNSVNKACLFSFYIYLYVGLILILSSILNSLTYFYPW</sequence>
<evidence type="ECO:0000256" key="7">
    <source>
        <dbReference type="ARBA" id="ARBA00022989"/>
    </source>
</evidence>
<evidence type="ECO:0000256" key="1">
    <source>
        <dbReference type="ARBA" id="ARBA00004141"/>
    </source>
</evidence>
<gene>
    <name evidence="10" type="primary">menA</name>
    <name evidence="10" type="ORF">ESZ_00006</name>
</gene>
<dbReference type="EC" id="2.5.1.74" evidence="10"/>
<dbReference type="UniPathway" id="UPA00079"/>
<dbReference type="InterPro" id="IPR044878">
    <property type="entry name" value="UbiA_sf"/>
</dbReference>
<dbReference type="PANTHER" id="PTHR13929">
    <property type="entry name" value="1,4-DIHYDROXY-2-NAPHTHOATE OCTAPRENYLTRANSFERASE"/>
    <property type="match status" value="1"/>
</dbReference>
<dbReference type="PANTHER" id="PTHR13929:SF0">
    <property type="entry name" value="UBIA PRENYLTRANSFERASE DOMAIN-CONTAINING PROTEIN 1"/>
    <property type="match status" value="1"/>
</dbReference>
<evidence type="ECO:0000256" key="6">
    <source>
        <dbReference type="ARBA" id="ARBA00022692"/>
    </source>
</evidence>
<proteinExistence type="predicted"/>
<evidence type="ECO:0000256" key="4">
    <source>
        <dbReference type="ARBA" id="ARBA00022475"/>
    </source>
</evidence>
<feature type="transmembrane region" description="Helical" evidence="9">
    <location>
        <begin position="319"/>
        <end position="348"/>
    </location>
</feature>
<dbReference type="GO" id="GO:0046428">
    <property type="term" value="F:1,4-dihydroxy-2-naphthoate polyprenyltransferase activity"/>
    <property type="evidence" value="ECO:0007669"/>
    <property type="project" value="UniProtKB-EC"/>
</dbReference>
<keyword evidence="6 9" id="KW-0812">Transmembrane</keyword>
<keyword evidence="4" id="KW-1003">Cell membrane</keyword>